<feature type="transmembrane region" description="Helical" evidence="1">
    <location>
        <begin position="20"/>
        <end position="42"/>
    </location>
</feature>
<sequence length="103" mass="12234">MKSAKRNKKNTWGSLGGRVVLSITVYSPLTFAAFLMIVRNIWNEIYRKKYYYKLDHHGFCRKVRADNHERISVQFRDLPSSSIIKKIRCFIEFELSIKFQIST</sequence>
<keyword evidence="1" id="KW-1133">Transmembrane helix</keyword>
<keyword evidence="3" id="KW-1185">Reference proteome</keyword>
<evidence type="ECO:0000313" key="2">
    <source>
        <dbReference type="EMBL" id="KAA3463069.1"/>
    </source>
</evidence>
<dbReference type="AlphaFoldDB" id="A0A5B6V1N7"/>
<protein>
    <submittedName>
        <fullName evidence="2">Potassium transporter 5-like</fullName>
    </submittedName>
</protein>
<evidence type="ECO:0000313" key="3">
    <source>
        <dbReference type="Proteomes" id="UP000325315"/>
    </source>
</evidence>
<reference evidence="3" key="1">
    <citation type="journal article" date="2019" name="Plant Biotechnol. J.">
        <title>Genome sequencing of the Australian wild diploid species Gossypium australe highlights disease resistance and delayed gland morphogenesis.</title>
        <authorList>
            <person name="Cai Y."/>
            <person name="Cai X."/>
            <person name="Wang Q."/>
            <person name="Wang P."/>
            <person name="Zhang Y."/>
            <person name="Cai C."/>
            <person name="Xu Y."/>
            <person name="Wang K."/>
            <person name="Zhou Z."/>
            <person name="Wang C."/>
            <person name="Geng S."/>
            <person name="Li B."/>
            <person name="Dong Q."/>
            <person name="Hou Y."/>
            <person name="Wang H."/>
            <person name="Ai P."/>
            <person name="Liu Z."/>
            <person name="Yi F."/>
            <person name="Sun M."/>
            <person name="An G."/>
            <person name="Cheng J."/>
            <person name="Zhang Y."/>
            <person name="Shi Q."/>
            <person name="Xie Y."/>
            <person name="Shi X."/>
            <person name="Chang Y."/>
            <person name="Huang F."/>
            <person name="Chen Y."/>
            <person name="Hong S."/>
            <person name="Mi L."/>
            <person name="Sun Q."/>
            <person name="Zhang L."/>
            <person name="Zhou B."/>
            <person name="Peng R."/>
            <person name="Zhang X."/>
            <person name="Liu F."/>
        </authorList>
    </citation>
    <scope>NUCLEOTIDE SEQUENCE [LARGE SCALE GENOMIC DNA]</scope>
    <source>
        <strain evidence="3">cv. PA1801</strain>
    </source>
</reference>
<proteinExistence type="predicted"/>
<accession>A0A5B6V1N7</accession>
<keyword evidence="1" id="KW-0812">Transmembrane</keyword>
<evidence type="ECO:0000256" key="1">
    <source>
        <dbReference type="SAM" id="Phobius"/>
    </source>
</evidence>
<name>A0A5B6V1N7_9ROSI</name>
<gene>
    <name evidence="2" type="ORF">EPI10_029495</name>
</gene>
<comment type="caution">
    <text evidence="2">The sequence shown here is derived from an EMBL/GenBank/DDBJ whole genome shotgun (WGS) entry which is preliminary data.</text>
</comment>
<keyword evidence="1" id="KW-0472">Membrane</keyword>
<organism evidence="2 3">
    <name type="scientific">Gossypium australe</name>
    <dbReference type="NCBI Taxonomy" id="47621"/>
    <lineage>
        <taxon>Eukaryota</taxon>
        <taxon>Viridiplantae</taxon>
        <taxon>Streptophyta</taxon>
        <taxon>Embryophyta</taxon>
        <taxon>Tracheophyta</taxon>
        <taxon>Spermatophyta</taxon>
        <taxon>Magnoliopsida</taxon>
        <taxon>eudicotyledons</taxon>
        <taxon>Gunneridae</taxon>
        <taxon>Pentapetalae</taxon>
        <taxon>rosids</taxon>
        <taxon>malvids</taxon>
        <taxon>Malvales</taxon>
        <taxon>Malvaceae</taxon>
        <taxon>Malvoideae</taxon>
        <taxon>Gossypium</taxon>
    </lineage>
</organism>
<dbReference type="Proteomes" id="UP000325315">
    <property type="component" value="Unassembled WGS sequence"/>
</dbReference>
<dbReference type="OrthoDB" id="1736952at2759"/>
<dbReference type="EMBL" id="SMMG02000009">
    <property type="protein sequence ID" value="KAA3463069.1"/>
    <property type="molecule type" value="Genomic_DNA"/>
</dbReference>